<dbReference type="Gene3D" id="3.90.245.10">
    <property type="entry name" value="Ribonucleoside hydrolase-like"/>
    <property type="match status" value="1"/>
</dbReference>
<dbReference type="GO" id="GO:0008477">
    <property type="term" value="F:purine nucleosidase activity"/>
    <property type="evidence" value="ECO:0007669"/>
    <property type="project" value="TreeGrafter"/>
</dbReference>
<dbReference type="InterPro" id="IPR001910">
    <property type="entry name" value="Inosine/uridine_hydrolase_dom"/>
</dbReference>
<dbReference type="EMBL" id="DXBY01000147">
    <property type="protein sequence ID" value="HIZ35829.1"/>
    <property type="molecule type" value="Genomic_DNA"/>
</dbReference>
<dbReference type="Proteomes" id="UP000824037">
    <property type="component" value="Unassembled WGS sequence"/>
</dbReference>
<dbReference type="InterPro" id="IPR023186">
    <property type="entry name" value="IUNH"/>
</dbReference>
<reference evidence="4" key="2">
    <citation type="submission" date="2021-04" db="EMBL/GenBank/DDBJ databases">
        <authorList>
            <person name="Gilroy R."/>
        </authorList>
    </citation>
    <scope>NUCLEOTIDE SEQUENCE</scope>
    <source>
        <strain evidence="4">ChiGjej4B4-7305</strain>
    </source>
</reference>
<dbReference type="InterPro" id="IPR036452">
    <property type="entry name" value="Ribo_hydro-like"/>
</dbReference>
<evidence type="ECO:0000259" key="3">
    <source>
        <dbReference type="Pfam" id="PF01156"/>
    </source>
</evidence>
<reference evidence="4" key="1">
    <citation type="journal article" date="2021" name="PeerJ">
        <title>Extensive microbial diversity within the chicken gut microbiome revealed by metagenomics and culture.</title>
        <authorList>
            <person name="Gilroy R."/>
            <person name="Ravi A."/>
            <person name="Getino M."/>
            <person name="Pursley I."/>
            <person name="Horton D.L."/>
            <person name="Alikhan N.F."/>
            <person name="Baker D."/>
            <person name="Gharbi K."/>
            <person name="Hall N."/>
            <person name="Watson M."/>
            <person name="Adriaenssens E.M."/>
            <person name="Foster-Nyarko E."/>
            <person name="Jarju S."/>
            <person name="Secka A."/>
            <person name="Antonio M."/>
            <person name="Oren A."/>
            <person name="Chaudhuri R.R."/>
            <person name="La Ragione R."/>
            <person name="Hildebrand F."/>
            <person name="Pallen M.J."/>
        </authorList>
    </citation>
    <scope>NUCLEOTIDE SEQUENCE</scope>
    <source>
        <strain evidence="4">ChiGjej4B4-7305</strain>
    </source>
</reference>
<dbReference type="SUPFAM" id="SSF53590">
    <property type="entry name" value="Nucleoside hydrolase"/>
    <property type="match status" value="1"/>
</dbReference>
<name>A0A9D2J4Y5_9MICO</name>
<evidence type="ECO:0000256" key="2">
    <source>
        <dbReference type="ARBA" id="ARBA00023295"/>
    </source>
</evidence>
<accession>A0A9D2J4Y5</accession>
<evidence type="ECO:0000256" key="1">
    <source>
        <dbReference type="ARBA" id="ARBA00022801"/>
    </source>
</evidence>
<dbReference type="CDD" id="cd02651">
    <property type="entry name" value="nuc_hydro_IU_UC_XIUA"/>
    <property type="match status" value="1"/>
</dbReference>
<proteinExistence type="predicted"/>
<dbReference type="GO" id="GO:0006152">
    <property type="term" value="P:purine nucleoside catabolic process"/>
    <property type="evidence" value="ECO:0007669"/>
    <property type="project" value="TreeGrafter"/>
</dbReference>
<feature type="domain" description="Inosine/uridine-preferring nucleoside hydrolase" evidence="3">
    <location>
        <begin position="1"/>
        <end position="299"/>
    </location>
</feature>
<protein>
    <submittedName>
        <fullName evidence="4">Nucleoside hydrolase</fullName>
    </submittedName>
</protein>
<evidence type="ECO:0000313" key="5">
    <source>
        <dbReference type="Proteomes" id="UP000824037"/>
    </source>
</evidence>
<dbReference type="PANTHER" id="PTHR12304:SF4">
    <property type="entry name" value="URIDINE NUCLEOSIDASE"/>
    <property type="match status" value="1"/>
</dbReference>
<organism evidence="4 5">
    <name type="scientific">Candidatus Ruania gallistercoris</name>
    <dbReference type="NCBI Taxonomy" id="2838746"/>
    <lineage>
        <taxon>Bacteria</taxon>
        <taxon>Bacillati</taxon>
        <taxon>Actinomycetota</taxon>
        <taxon>Actinomycetes</taxon>
        <taxon>Micrococcales</taxon>
        <taxon>Ruaniaceae</taxon>
        <taxon>Ruania</taxon>
    </lineage>
</organism>
<keyword evidence="2" id="KW-0326">Glycosidase</keyword>
<gene>
    <name evidence="4" type="ORF">H9815_08620</name>
</gene>
<dbReference type="GO" id="GO:0005829">
    <property type="term" value="C:cytosol"/>
    <property type="evidence" value="ECO:0007669"/>
    <property type="project" value="TreeGrafter"/>
</dbReference>
<dbReference type="AlphaFoldDB" id="A0A9D2J4Y5"/>
<keyword evidence="1 4" id="KW-0378">Hydrolase</keyword>
<dbReference type="PANTHER" id="PTHR12304">
    <property type="entry name" value="INOSINE-URIDINE PREFERRING NUCLEOSIDE HYDROLASE"/>
    <property type="match status" value="1"/>
</dbReference>
<comment type="caution">
    <text evidence="4">The sequence shown here is derived from an EMBL/GenBank/DDBJ whole genome shotgun (WGS) entry which is preliminary data.</text>
</comment>
<evidence type="ECO:0000313" key="4">
    <source>
        <dbReference type="EMBL" id="HIZ35829.1"/>
    </source>
</evidence>
<sequence length="312" mass="32982">MILDVDTGIDDALALMLAARHPDLDLRAVTCVSGNTTLANVVANTCAVLDLAGAEDVAVAAGAQRPLIEPARDAAYVHGADGLGNLGLPASGRSVDRRHAVELLRQVLTEAEQPVTLVALAPMTNLALLLRMYPEVATRIDRVVFMGGSASIGNASPVAEFNVWHDPEAAAIVTGSGLELTMYGLDVFHQVVVDAGEVARLADSAAPMVQAVGRLLGYQGESEEPPLRLIGDAGAVCALLAPELMRIERWPVRVELTGLSRGQTIVDRRTRAGEDRVHGTPRAWPELDVVLDVDAPAVVDLFLQALGCRPHP</sequence>
<dbReference type="Pfam" id="PF01156">
    <property type="entry name" value="IU_nuc_hydro"/>
    <property type="match status" value="1"/>
</dbReference>